<reference evidence="2 3" key="1">
    <citation type="submission" date="2018-05" db="EMBL/GenBank/DDBJ databases">
        <title>Acuticoccus sediminis sp. nov., isolated from deep-sea sediment of Indian Ocean.</title>
        <authorList>
            <person name="Liu X."/>
            <person name="Lai Q."/>
            <person name="Du Y."/>
            <person name="Sun F."/>
            <person name="Zhang X."/>
            <person name="Wang S."/>
            <person name="Shao Z."/>
        </authorList>
    </citation>
    <scope>NUCLEOTIDE SEQUENCE [LARGE SCALE GENOMIC DNA]</scope>
    <source>
        <strain evidence="2 3">PTG4-2</strain>
    </source>
</reference>
<feature type="signal peptide" evidence="1">
    <location>
        <begin position="1"/>
        <end position="23"/>
    </location>
</feature>
<dbReference type="InterPro" id="IPR009333">
    <property type="entry name" value="DUF992"/>
</dbReference>
<evidence type="ECO:0000313" key="2">
    <source>
        <dbReference type="EMBL" id="RAI03455.1"/>
    </source>
</evidence>
<keyword evidence="3" id="KW-1185">Reference proteome</keyword>
<gene>
    <name evidence="2" type="ORF">DLJ53_02805</name>
</gene>
<proteinExistence type="predicted"/>
<name>A0A8B2NZ60_9HYPH</name>
<dbReference type="RefSeq" id="WP_111342158.1">
    <property type="nucleotide sequence ID" value="NZ_JAIWKD010000001.1"/>
</dbReference>
<dbReference type="AlphaFoldDB" id="A0A8B2NZ60"/>
<accession>A0A8B2NZ60</accession>
<keyword evidence="1" id="KW-0732">Signal</keyword>
<dbReference type="OrthoDB" id="7362478at2"/>
<evidence type="ECO:0000256" key="1">
    <source>
        <dbReference type="SAM" id="SignalP"/>
    </source>
</evidence>
<dbReference type="EMBL" id="QHHQ01000001">
    <property type="protein sequence ID" value="RAI03455.1"/>
    <property type="molecule type" value="Genomic_DNA"/>
</dbReference>
<comment type="caution">
    <text evidence="2">The sequence shown here is derived from an EMBL/GenBank/DDBJ whole genome shotgun (WGS) entry which is preliminary data.</text>
</comment>
<protein>
    <submittedName>
        <fullName evidence="2">DUF992 domain-containing protein</fullName>
    </submittedName>
</protein>
<dbReference type="Pfam" id="PF06186">
    <property type="entry name" value="DUF992"/>
    <property type="match status" value="1"/>
</dbReference>
<sequence length="165" mass="17084">MRKYLVGVLAMLGLAMTAPSANAYFGVRVGVLTCDVAGGAGLLVGSRKPLACYFNRLGGQDEAYDGAITKIGLDAGITTGSKIAWVVFAPTTQIDPGALEGRYYGISAEATWALGLGANVLVGGFDRSINLQPLSVQGQAGANIAGGIGYLRLKSPPPVQIYYKK</sequence>
<evidence type="ECO:0000313" key="3">
    <source>
        <dbReference type="Proteomes" id="UP000249590"/>
    </source>
</evidence>
<organism evidence="2 3">
    <name type="scientific">Acuticoccus sediminis</name>
    <dbReference type="NCBI Taxonomy" id="2184697"/>
    <lineage>
        <taxon>Bacteria</taxon>
        <taxon>Pseudomonadati</taxon>
        <taxon>Pseudomonadota</taxon>
        <taxon>Alphaproteobacteria</taxon>
        <taxon>Hyphomicrobiales</taxon>
        <taxon>Amorphaceae</taxon>
        <taxon>Acuticoccus</taxon>
    </lineage>
</organism>
<feature type="chain" id="PRO_5033038420" evidence="1">
    <location>
        <begin position="24"/>
        <end position="165"/>
    </location>
</feature>
<dbReference type="Proteomes" id="UP000249590">
    <property type="component" value="Unassembled WGS sequence"/>
</dbReference>